<dbReference type="EC" id="3.4.24.-" evidence="11"/>
<keyword evidence="11" id="KW-0479">Metal-binding</keyword>
<keyword evidence="6 11" id="KW-0378">Hydrolase</keyword>
<dbReference type="CDD" id="cd23081">
    <property type="entry name" value="cpPDZ_EcRseP-like"/>
    <property type="match status" value="1"/>
</dbReference>
<reference evidence="14" key="1">
    <citation type="submission" date="2014-11" db="EMBL/GenBank/DDBJ databases">
        <authorList>
            <person name="Hornung B.V."/>
        </authorList>
    </citation>
    <scope>NUCLEOTIDE SEQUENCE</scope>
    <source>
        <strain evidence="14">INE</strain>
    </source>
</reference>
<comment type="subcellular location">
    <subcellularLocation>
        <location evidence="2">Membrane</location>
        <topology evidence="2">Multi-pass membrane protein</topology>
    </subcellularLocation>
</comment>
<evidence type="ECO:0000256" key="10">
    <source>
        <dbReference type="ARBA" id="ARBA00023136"/>
    </source>
</evidence>
<dbReference type="Pfam" id="PF02163">
    <property type="entry name" value="Peptidase_M50"/>
    <property type="match status" value="1"/>
</dbReference>
<keyword evidence="8 11" id="KW-1133">Transmembrane helix</keyword>
<dbReference type="GO" id="GO:0046872">
    <property type="term" value="F:metal ion binding"/>
    <property type="evidence" value="ECO:0007669"/>
    <property type="project" value="UniProtKB-KW"/>
</dbReference>
<dbReference type="Proteomes" id="UP000836597">
    <property type="component" value="Chromosome"/>
</dbReference>
<comment type="similarity">
    <text evidence="3 11">Belongs to the peptidase M50B family.</text>
</comment>
<sequence>MVTALAVIFVFGSMVMIHEFGHFMIARMTGIKVLEFSFGFGPKLLWHQGKETLYAWRLIPLGGFVRLYGMDPEPDETGEPQIAPADDKRSFMNKRVWQRMAVIAAGPIMNFVLAMLLFVGVFAYLGLPAQAQGNAVGSLVQGKAAEKAGIVPGDRIVAVDGEATPDWNRLTDVIHALPNQNLLITLERGGKTRTIKVRTEKDPQTGYGLIGIAPEIVYRRLSIFQAVGLGWERTVEFTKFILVAIVEMITGKIPAQVGGPVAIAQAIGQGAKEGLANLLGLTGVLSIQLGLLNLFPIPALDGSRLVFLAVEGLRGKPLNPERENLIHFVGFVLLVLVMLAVTYHDILQLFVKGG</sequence>
<dbReference type="PANTHER" id="PTHR42837">
    <property type="entry name" value="REGULATOR OF SIGMA-E PROTEASE RSEP"/>
    <property type="match status" value="1"/>
</dbReference>
<dbReference type="InterPro" id="IPR004387">
    <property type="entry name" value="Pept_M50_Zn"/>
</dbReference>
<feature type="transmembrane region" description="Helical" evidence="11">
    <location>
        <begin position="325"/>
        <end position="343"/>
    </location>
</feature>
<dbReference type="RefSeq" id="WP_240985894.1">
    <property type="nucleotide sequence ID" value="NZ_CDGJ01000048.1"/>
</dbReference>
<evidence type="ECO:0000256" key="8">
    <source>
        <dbReference type="ARBA" id="ARBA00022989"/>
    </source>
</evidence>
<evidence type="ECO:0000256" key="11">
    <source>
        <dbReference type="RuleBase" id="RU362031"/>
    </source>
</evidence>
<evidence type="ECO:0000256" key="1">
    <source>
        <dbReference type="ARBA" id="ARBA00001947"/>
    </source>
</evidence>
<keyword evidence="15" id="KW-1185">Reference proteome</keyword>
<dbReference type="InterPro" id="IPR041489">
    <property type="entry name" value="PDZ_6"/>
</dbReference>
<keyword evidence="9 11" id="KW-0482">Metalloprotease</keyword>
<dbReference type="InterPro" id="IPR008915">
    <property type="entry name" value="Peptidase_M50"/>
</dbReference>
<dbReference type="EMBL" id="CDGJ01000048">
    <property type="protein sequence ID" value="CEJ07308.1"/>
    <property type="molecule type" value="Genomic_DNA"/>
</dbReference>
<dbReference type="CDD" id="cd06163">
    <property type="entry name" value="S2P-M50_PDZ_RseP-like"/>
    <property type="match status" value="1"/>
</dbReference>
<evidence type="ECO:0000313" key="14">
    <source>
        <dbReference type="EMBL" id="CEJ07308.1"/>
    </source>
</evidence>
<dbReference type="SMART" id="SM00228">
    <property type="entry name" value="PDZ"/>
    <property type="match status" value="1"/>
</dbReference>
<dbReference type="InterPro" id="IPR001478">
    <property type="entry name" value="PDZ"/>
</dbReference>
<evidence type="ECO:0000256" key="6">
    <source>
        <dbReference type="ARBA" id="ARBA00022801"/>
    </source>
</evidence>
<dbReference type="GO" id="GO:0016020">
    <property type="term" value="C:membrane"/>
    <property type="evidence" value="ECO:0007669"/>
    <property type="project" value="UniProtKB-SubCell"/>
</dbReference>
<evidence type="ECO:0000256" key="9">
    <source>
        <dbReference type="ARBA" id="ARBA00023049"/>
    </source>
</evidence>
<evidence type="ECO:0000256" key="4">
    <source>
        <dbReference type="ARBA" id="ARBA00022670"/>
    </source>
</evidence>
<dbReference type="NCBIfam" id="TIGR00054">
    <property type="entry name" value="RIP metalloprotease RseP"/>
    <property type="match status" value="1"/>
</dbReference>
<evidence type="ECO:0000313" key="15">
    <source>
        <dbReference type="Proteomes" id="UP001071230"/>
    </source>
</evidence>
<name>A0A8S0XCK0_9FIRM</name>
<keyword evidence="5 11" id="KW-0812">Transmembrane</keyword>
<evidence type="ECO:0000256" key="3">
    <source>
        <dbReference type="ARBA" id="ARBA00007931"/>
    </source>
</evidence>
<dbReference type="PANTHER" id="PTHR42837:SF2">
    <property type="entry name" value="MEMBRANE METALLOPROTEASE ARASP2, CHLOROPLASTIC-RELATED"/>
    <property type="match status" value="1"/>
</dbReference>
<keyword evidence="4" id="KW-0645">Protease</keyword>
<dbReference type="EMBL" id="LR746496">
    <property type="protein sequence ID" value="CAA7602546.1"/>
    <property type="molecule type" value="Genomic_DNA"/>
</dbReference>
<gene>
    <name evidence="14" type="ORF">DEACI_1769</name>
    <name evidence="13" type="ORF">DEACI_3225</name>
</gene>
<feature type="transmembrane region" description="Helical" evidence="11">
    <location>
        <begin position="101"/>
        <end position="125"/>
    </location>
</feature>
<comment type="cofactor">
    <cofactor evidence="1 11">
        <name>Zn(2+)</name>
        <dbReference type="ChEBI" id="CHEBI:29105"/>
    </cofactor>
</comment>
<dbReference type="InterPro" id="IPR036034">
    <property type="entry name" value="PDZ_sf"/>
</dbReference>
<accession>A0A8S0XCK0</accession>
<evidence type="ECO:0000256" key="2">
    <source>
        <dbReference type="ARBA" id="ARBA00004141"/>
    </source>
</evidence>
<dbReference type="PROSITE" id="PS50106">
    <property type="entry name" value="PDZ"/>
    <property type="match status" value="1"/>
</dbReference>
<dbReference type="GO" id="GO:0004222">
    <property type="term" value="F:metalloendopeptidase activity"/>
    <property type="evidence" value="ECO:0007669"/>
    <property type="project" value="InterPro"/>
</dbReference>
<dbReference type="Proteomes" id="UP001071230">
    <property type="component" value="Unassembled WGS sequence"/>
</dbReference>
<dbReference type="GO" id="GO:0006508">
    <property type="term" value="P:proteolysis"/>
    <property type="evidence" value="ECO:0007669"/>
    <property type="project" value="UniProtKB-KW"/>
</dbReference>
<proteinExistence type="inferred from homology"/>
<evidence type="ECO:0000256" key="7">
    <source>
        <dbReference type="ARBA" id="ARBA00022833"/>
    </source>
</evidence>
<dbReference type="KEGG" id="aacx:DEACI_3225"/>
<dbReference type="Pfam" id="PF17820">
    <property type="entry name" value="PDZ_6"/>
    <property type="match status" value="1"/>
</dbReference>
<keyword evidence="7 11" id="KW-0862">Zinc</keyword>
<feature type="transmembrane region" description="Helical" evidence="11">
    <location>
        <begin position="6"/>
        <end position="25"/>
    </location>
</feature>
<protein>
    <recommendedName>
        <fullName evidence="11">Zinc metalloprotease</fullName>
        <ecNumber evidence="11">3.4.24.-</ecNumber>
    </recommendedName>
</protein>
<dbReference type="SUPFAM" id="SSF50156">
    <property type="entry name" value="PDZ domain-like"/>
    <property type="match status" value="1"/>
</dbReference>
<feature type="domain" description="PDZ" evidence="12">
    <location>
        <begin position="125"/>
        <end position="201"/>
    </location>
</feature>
<dbReference type="Gene3D" id="2.30.42.10">
    <property type="match status" value="1"/>
</dbReference>
<evidence type="ECO:0000313" key="13">
    <source>
        <dbReference type="EMBL" id="CAA7602546.1"/>
    </source>
</evidence>
<keyword evidence="10 11" id="KW-0472">Membrane</keyword>
<reference evidence="13" key="2">
    <citation type="submission" date="2020-01" db="EMBL/GenBank/DDBJ databases">
        <authorList>
            <person name="Hornung B."/>
        </authorList>
    </citation>
    <scope>NUCLEOTIDE SEQUENCE</scope>
    <source>
        <strain evidence="13">PacBioINE</strain>
    </source>
</reference>
<evidence type="ECO:0000256" key="5">
    <source>
        <dbReference type="ARBA" id="ARBA00022692"/>
    </source>
</evidence>
<organism evidence="13">
    <name type="scientific">Acididesulfobacillus acetoxydans</name>
    <dbReference type="NCBI Taxonomy" id="1561005"/>
    <lineage>
        <taxon>Bacteria</taxon>
        <taxon>Bacillati</taxon>
        <taxon>Bacillota</taxon>
        <taxon>Clostridia</taxon>
        <taxon>Eubacteriales</taxon>
        <taxon>Peptococcaceae</taxon>
        <taxon>Acididesulfobacillus</taxon>
    </lineage>
</organism>
<dbReference type="AlphaFoldDB" id="A0A8S0XCK0"/>
<evidence type="ECO:0000259" key="12">
    <source>
        <dbReference type="PROSITE" id="PS50106"/>
    </source>
</evidence>